<dbReference type="Proteomes" id="UP001431783">
    <property type="component" value="Unassembled WGS sequence"/>
</dbReference>
<evidence type="ECO:0000313" key="2">
    <source>
        <dbReference type="EMBL" id="KAK9877644.1"/>
    </source>
</evidence>
<organism evidence="2 3">
    <name type="scientific">Henosepilachna vigintioctopunctata</name>
    <dbReference type="NCBI Taxonomy" id="420089"/>
    <lineage>
        <taxon>Eukaryota</taxon>
        <taxon>Metazoa</taxon>
        <taxon>Ecdysozoa</taxon>
        <taxon>Arthropoda</taxon>
        <taxon>Hexapoda</taxon>
        <taxon>Insecta</taxon>
        <taxon>Pterygota</taxon>
        <taxon>Neoptera</taxon>
        <taxon>Endopterygota</taxon>
        <taxon>Coleoptera</taxon>
        <taxon>Polyphaga</taxon>
        <taxon>Cucujiformia</taxon>
        <taxon>Coccinelloidea</taxon>
        <taxon>Coccinellidae</taxon>
        <taxon>Epilachninae</taxon>
        <taxon>Epilachnini</taxon>
        <taxon>Henosepilachna</taxon>
    </lineage>
</organism>
<accession>A0AAW1UAJ8</accession>
<keyword evidence="3" id="KW-1185">Reference proteome</keyword>
<feature type="compositionally biased region" description="Basic and acidic residues" evidence="1">
    <location>
        <begin position="27"/>
        <end position="38"/>
    </location>
</feature>
<comment type="caution">
    <text evidence="2">The sequence shown here is derived from an EMBL/GenBank/DDBJ whole genome shotgun (WGS) entry which is preliminary data.</text>
</comment>
<reference evidence="2 3" key="1">
    <citation type="submission" date="2023-03" db="EMBL/GenBank/DDBJ databases">
        <title>Genome insight into feeding habits of ladybird beetles.</title>
        <authorList>
            <person name="Li H.-S."/>
            <person name="Huang Y.-H."/>
            <person name="Pang H."/>
        </authorList>
    </citation>
    <scope>NUCLEOTIDE SEQUENCE [LARGE SCALE GENOMIC DNA]</scope>
    <source>
        <strain evidence="2">SYSU_2023b</strain>
        <tissue evidence="2">Whole body</tissue>
    </source>
</reference>
<protein>
    <submittedName>
        <fullName evidence="2">Uncharacterized protein</fullName>
    </submittedName>
</protein>
<dbReference type="AlphaFoldDB" id="A0AAW1UAJ8"/>
<name>A0AAW1UAJ8_9CUCU</name>
<feature type="non-terminal residue" evidence="2">
    <location>
        <position position="144"/>
    </location>
</feature>
<gene>
    <name evidence="2" type="ORF">WA026_019314</name>
</gene>
<proteinExistence type="predicted"/>
<feature type="region of interest" description="Disordered" evidence="1">
    <location>
        <begin position="1"/>
        <end position="38"/>
    </location>
</feature>
<evidence type="ECO:0000313" key="3">
    <source>
        <dbReference type="Proteomes" id="UP001431783"/>
    </source>
</evidence>
<sequence>MQNARKISVKDHKEDMTNEMELNSPSTERRFAATDDNLTHRKKSTINTDKCILQVGNQIKQNSISKDTYSDNSTDSDEVLANIPKLNKDFRSKATDEKKYISEKTIDSKTNIKEKHKFDIIPDSDDECLENISKNQHFKSKTTL</sequence>
<dbReference type="EMBL" id="JARQZJ010000043">
    <property type="protein sequence ID" value="KAK9877644.1"/>
    <property type="molecule type" value="Genomic_DNA"/>
</dbReference>
<evidence type="ECO:0000256" key="1">
    <source>
        <dbReference type="SAM" id="MobiDB-lite"/>
    </source>
</evidence>